<accession>A0ABT3D0K9</accession>
<name>A0ABT3D0K9_9BACT</name>
<sequence length="100" mass="11035">MEVIHVPSSQNENSLKDDSEKASSQNENLKTNEKIAKQFDTSVSTIMRDADFAKGLENIGLSNPELKRDILIGKVKANKGLITDFAKVENPEKMKVTSVS</sequence>
<organism evidence="2 3">
    <name type="scientific">Reichenbachiella ulvae</name>
    <dbReference type="NCBI Taxonomy" id="2980104"/>
    <lineage>
        <taxon>Bacteria</taxon>
        <taxon>Pseudomonadati</taxon>
        <taxon>Bacteroidota</taxon>
        <taxon>Cytophagia</taxon>
        <taxon>Cytophagales</taxon>
        <taxon>Reichenbachiellaceae</taxon>
        <taxon>Reichenbachiella</taxon>
    </lineage>
</organism>
<reference evidence="2 3" key="1">
    <citation type="submission" date="2022-10" db="EMBL/GenBank/DDBJ databases">
        <title>Comparative genomics and taxonomic characterization of three novel marine species of genus Reichenbachiella exhibiting antioxidant and polysaccharide degradation activities.</title>
        <authorList>
            <person name="Muhammad N."/>
            <person name="Lee Y.-J."/>
            <person name="Ko J."/>
            <person name="Kim S.-G."/>
        </authorList>
    </citation>
    <scope>NUCLEOTIDE SEQUENCE [LARGE SCALE GENOMIC DNA]</scope>
    <source>
        <strain evidence="2 3">ABR2-5</strain>
    </source>
</reference>
<feature type="region of interest" description="Disordered" evidence="1">
    <location>
        <begin position="1"/>
        <end position="29"/>
    </location>
</feature>
<comment type="caution">
    <text evidence="2">The sequence shown here is derived from an EMBL/GenBank/DDBJ whole genome shotgun (WGS) entry which is preliminary data.</text>
</comment>
<evidence type="ECO:0000313" key="2">
    <source>
        <dbReference type="EMBL" id="MCV9389481.1"/>
    </source>
</evidence>
<dbReference type="Proteomes" id="UP001300692">
    <property type="component" value="Unassembled WGS sequence"/>
</dbReference>
<feature type="non-terminal residue" evidence="2">
    <location>
        <position position="100"/>
    </location>
</feature>
<gene>
    <name evidence="2" type="ORF">N7U62_22670</name>
</gene>
<evidence type="ECO:0000256" key="1">
    <source>
        <dbReference type="SAM" id="MobiDB-lite"/>
    </source>
</evidence>
<proteinExistence type="predicted"/>
<evidence type="ECO:0000313" key="3">
    <source>
        <dbReference type="Proteomes" id="UP001300692"/>
    </source>
</evidence>
<protein>
    <submittedName>
        <fullName evidence="2">Uncharacterized protein</fullName>
    </submittedName>
</protein>
<keyword evidence="3" id="KW-1185">Reference proteome</keyword>
<dbReference type="EMBL" id="JAOYOD010000004">
    <property type="protein sequence ID" value="MCV9389481.1"/>
    <property type="molecule type" value="Genomic_DNA"/>
</dbReference>